<sequence length="601" mass="63593">MPNFSADTTIESTSVPTSSSSPNSHPVSSNTNFNKAARTNVKNPDAPRPYKCPLCSKAFYRLEHQTRHIRTHTGEKPHACTFPGCLKRFSRSDELTRHARIHTNGSSRRNNVLANSANAKAFEPASSFHHPHDPSSTTPYNSSNNLPGVPLSNAQTYNPSIPHVGVTYASVNNPVPTVPVAFPYPFPVSSSASTQPQQAFVPTYNTTHQPVGAPVYSQLQPSAFDSLRANCPNAPAPPSALPGYPQKSESDTNLSSMNEMYLLASAAANQLDLAAAPPSNAVHSTSPKQQISDPSSASLPPLSSLTSPSKVSNSNPPGNPPPSSSESSPNHTGLPVNRSFANGFPSKQHNASFYSGASSHTPYLPPRSSSSTSLHSMYSFVPSTHAPPSLRYAHYNHAPYSRPGVYGNGEEEPFSGSDFAYSRYQRRSRPGSPCSTAPSSPTFSIRSFSPTPDVTPIMTPAHSPKLRPTDSEASFVQLPSIRSLSLRPSQPPVIPPLECDPNSLSSSTPSSAAVSRTPSSVSLSGMSSASTGAKPSNASNVGPVRISSNRRIRKISSSSRLSVNNLLSASPPSPASASSAKSSYTMPPAFSIGPLTPLTKQ</sequence>
<evidence type="ECO:0000256" key="1">
    <source>
        <dbReference type="ARBA" id="ARBA00004123"/>
    </source>
</evidence>
<keyword evidence="2" id="KW-0678">Repressor</keyword>
<evidence type="ECO:0000256" key="4">
    <source>
        <dbReference type="ARBA" id="ARBA00022737"/>
    </source>
</evidence>
<proteinExistence type="inferred from homology"/>
<protein>
    <submittedName>
        <fullName evidence="15">DNA-binding transcription repressor Scr1</fullName>
    </submittedName>
</protein>
<evidence type="ECO:0000256" key="10">
    <source>
        <dbReference type="ARBA" id="ARBA00023242"/>
    </source>
</evidence>
<dbReference type="InterPro" id="IPR013087">
    <property type="entry name" value="Znf_C2H2_type"/>
</dbReference>
<dbReference type="InterPro" id="IPR036236">
    <property type="entry name" value="Znf_C2H2_sf"/>
</dbReference>
<evidence type="ECO:0000256" key="6">
    <source>
        <dbReference type="ARBA" id="ARBA00022833"/>
    </source>
</evidence>
<keyword evidence="5 12" id="KW-0863">Zinc-finger</keyword>
<keyword evidence="10" id="KW-0539">Nucleus</keyword>
<feature type="compositionally biased region" description="Low complexity" evidence="13">
    <location>
        <begin position="503"/>
        <end position="530"/>
    </location>
</feature>
<dbReference type="KEGG" id="som:SOMG_03121"/>
<feature type="compositionally biased region" description="Polar residues" evidence="13">
    <location>
        <begin position="1"/>
        <end position="11"/>
    </location>
</feature>
<organism evidence="15 16">
    <name type="scientific">Schizosaccharomyces osmophilus</name>
    <dbReference type="NCBI Taxonomy" id="2545709"/>
    <lineage>
        <taxon>Eukaryota</taxon>
        <taxon>Fungi</taxon>
        <taxon>Dikarya</taxon>
        <taxon>Ascomycota</taxon>
        <taxon>Taphrinomycotina</taxon>
        <taxon>Schizosaccharomycetes</taxon>
        <taxon>Schizosaccharomycetales</taxon>
        <taxon>Schizosaccharomycetaceae</taxon>
        <taxon>Schizosaccharomyces</taxon>
    </lineage>
</organism>
<evidence type="ECO:0000313" key="16">
    <source>
        <dbReference type="Proteomes" id="UP001212411"/>
    </source>
</evidence>
<dbReference type="Proteomes" id="UP001212411">
    <property type="component" value="Chromosome 2"/>
</dbReference>
<evidence type="ECO:0000313" key="15">
    <source>
        <dbReference type="EMBL" id="WBW73316.1"/>
    </source>
</evidence>
<gene>
    <name evidence="15" type="primary">scr1</name>
    <name evidence="15" type="ORF">SOMG_03121</name>
</gene>
<feature type="compositionally biased region" description="Low complexity" evidence="13">
    <location>
        <begin position="12"/>
        <end position="32"/>
    </location>
</feature>
<dbReference type="FunFam" id="3.30.160.60:FF:000152">
    <property type="entry name" value="DNA-binding protein creA"/>
    <property type="match status" value="1"/>
</dbReference>
<accession>A0AAE9WBM0</accession>
<keyword evidence="8 15" id="KW-0238">DNA-binding</keyword>
<dbReference type="Pfam" id="PF00096">
    <property type="entry name" value="zf-C2H2"/>
    <property type="match status" value="2"/>
</dbReference>
<keyword evidence="4" id="KW-0677">Repeat</keyword>
<dbReference type="InterPro" id="IPR051007">
    <property type="entry name" value="creA/MIG_C2H2-ZnF"/>
</dbReference>
<feature type="domain" description="C2H2-type" evidence="14">
    <location>
        <begin position="78"/>
        <end position="107"/>
    </location>
</feature>
<dbReference type="Gene3D" id="3.30.160.60">
    <property type="entry name" value="Classic Zinc Finger"/>
    <property type="match status" value="2"/>
</dbReference>
<feature type="region of interest" description="Disordered" evidence="13">
    <location>
        <begin position="423"/>
        <end position="471"/>
    </location>
</feature>
<dbReference type="PANTHER" id="PTHR47428:SF1">
    <property type="entry name" value="REGULATORY PROTEIN MIG1-RELATED"/>
    <property type="match status" value="1"/>
</dbReference>
<dbReference type="PANTHER" id="PTHR47428">
    <property type="entry name" value="REGULATORY PROTEIN MIG1-RELATED"/>
    <property type="match status" value="1"/>
</dbReference>
<feature type="region of interest" description="Disordered" evidence="13">
    <location>
        <begin position="277"/>
        <end position="342"/>
    </location>
</feature>
<evidence type="ECO:0000259" key="14">
    <source>
        <dbReference type="PROSITE" id="PS50157"/>
    </source>
</evidence>
<evidence type="ECO:0000256" key="11">
    <source>
        <dbReference type="ARBA" id="ARBA00038023"/>
    </source>
</evidence>
<evidence type="ECO:0000256" key="9">
    <source>
        <dbReference type="ARBA" id="ARBA00023163"/>
    </source>
</evidence>
<dbReference type="RefSeq" id="XP_056037559.1">
    <property type="nucleotide sequence ID" value="XM_056181912.1"/>
</dbReference>
<dbReference type="AlphaFoldDB" id="A0AAE9WBM0"/>
<keyword evidence="3" id="KW-0479">Metal-binding</keyword>
<dbReference type="GO" id="GO:0000433">
    <property type="term" value="P:carbon catabolite repression of transcription from RNA polymerase II promoter by glucose"/>
    <property type="evidence" value="ECO:0007669"/>
    <property type="project" value="TreeGrafter"/>
</dbReference>
<keyword evidence="7" id="KW-0805">Transcription regulation</keyword>
<keyword evidence="6" id="KW-0862">Zinc</keyword>
<dbReference type="GO" id="GO:0005634">
    <property type="term" value="C:nucleus"/>
    <property type="evidence" value="ECO:0007669"/>
    <property type="project" value="UniProtKB-SubCell"/>
</dbReference>
<comment type="similarity">
    <text evidence="11">Belongs to the creA/MIG C2H2-type zinc-finger protein family.</text>
</comment>
<evidence type="ECO:0000256" key="3">
    <source>
        <dbReference type="ARBA" id="ARBA00022723"/>
    </source>
</evidence>
<evidence type="ECO:0000256" key="12">
    <source>
        <dbReference type="PROSITE-ProRule" id="PRU00042"/>
    </source>
</evidence>
<evidence type="ECO:0000256" key="5">
    <source>
        <dbReference type="ARBA" id="ARBA00022771"/>
    </source>
</evidence>
<dbReference type="GO" id="GO:0000978">
    <property type="term" value="F:RNA polymerase II cis-regulatory region sequence-specific DNA binding"/>
    <property type="evidence" value="ECO:0007669"/>
    <property type="project" value="TreeGrafter"/>
</dbReference>
<feature type="compositionally biased region" description="Polar residues" evidence="13">
    <location>
        <begin position="433"/>
        <end position="452"/>
    </location>
</feature>
<reference evidence="15 16" key="1">
    <citation type="journal article" date="2023" name="G3 (Bethesda)">
        <title>A high-quality reference genome for the fission yeast Schizosaccharomyces osmophilus.</title>
        <authorList>
            <person name="Jia G.S."/>
            <person name="Zhang W.C."/>
            <person name="Liang Y."/>
            <person name="Liu X.H."/>
            <person name="Rhind N."/>
            <person name="Pidoux A."/>
            <person name="Brysch-Herzberg M."/>
            <person name="Du L.L."/>
        </authorList>
    </citation>
    <scope>NUCLEOTIDE SEQUENCE [LARGE SCALE GENOMIC DNA]</scope>
    <source>
        <strain evidence="15 16">CBS 15793</strain>
    </source>
</reference>
<keyword evidence="16" id="KW-1185">Reference proteome</keyword>
<dbReference type="GeneID" id="80876601"/>
<dbReference type="SMART" id="SM00355">
    <property type="entry name" value="ZnF_C2H2"/>
    <property type="match status" value="2"/>
</dbReference>
<feature type="compositionally biased region" description="Polar residues" evidence="13">
    <location>
        <begin position="531"/>
        <end position="540"/>
    </location>
</feature>
<feature type="region of interest" description="Disordered" evidence="13">
    <location>
        <begin position="1"/>
        <end position="47"/>
    </location>
</feature>
<keyword evidence="9" id="KW-0804">Transcription</keyword>
<name>A0AAE9WBM0_9SCHI</name>
<dbReference type="EMBL" id="CP115612">
    <property type="protein sequence ID" value="WBW73316.1"/>
    <property type="molecule type" value="Genomic_DNA"/>
</dbReference>
<dbReference type="PROSITE" id="PS00028">
    <property type="entry name" value="ZINC_FINGER_C2H2_1"/>
    <property type="match status" value="2"/>
</dbReference>
<dbReference type="SUPFAM" id="SSF57667">
    <property type="entry name" value="beta-beta-alpha zinc fingers"/>
    <property type="match status" value="1"/>
</dbReference>
<evidence type="ECO:0000256" key="13">
    <source>
        <dbReference type="SAM" id="MobiDB-lite"/>
    </source>
</evidence>
<feature type="region of interest" description="Disordered" evidence="13">
    <location>
        <begin position="485"/>
        <end position="601"/>
    </location>
</feature>
<feature type="compositionally biased region" description="Low complexity" evidence="13">
    <location>
        <begin position="555"/>
        <end position="583"/>
    </location>
</feature>
<dbReference type="PROSITE" id="PS50157">
    <property type="entry name" value="ZINC_FINGER_C2H2_2"/>
    <property type="match status" value="2"/>
</dbReference>
<evidence type="ECO:0000256" key="8">
    <source>
        <dbReference type="ARBA" id="ARBA00023125"/>
    </source>
</evidence>
<feature type="region of interest" description="Disordered" evidence="13">
    <location>
        <begin position="226"/>
        <end position="252"/>
    </location>
</feature>
<dbReference type="GO" id="GO:0005737">
    <property type="term" value="C:cytoplasm"/>
    <property type="evidence" value="ECO:0007669"/>
    <property type="project" value="TreeGrafter"/>
</dbReference>
<evidence type="ECO:0000256" key="7">
    <source>
        <dbReference type="ARBA" id="ARBA00023015"/>
    </source>
</evidence>
<evidence type="ECO:0000256" key="2">
    <source>
        <dbReference type="ARBA" id="ARBA00022491"/>
    </source>
</evidence>
<feature type="domain" description="C2H2-type" evidence="14">
    <location>
        <begin position="50"/>
        <end position="77"/>
    </location>
</feature>
<feature type="compositionally biased region" description="Polar residues" evidence="13">
    <location>
        <begin position="281"/>
        <end position="291"/>
    </location>
</feature>
<feature type="compositionally biased region" description="Low complexity" evidence="13">
    <location>
        <begin position="292"/>
        <end position="316"/>
    </location>
</feature>
<dbReference type="GO" id="GO:0008270">
    <property type="term" value="F:zinc ion binding"/>
    <property type="evidence" value="ECO:0007669"/>
    <property type="project" value="UniProtKB-KW"/>
</dbReference>
<dbReference type="FunFam" id="3.30.160.60:FF:000089">
    <property type="entry name" value="DNA-binding protein creA"/>
    <property type="match status" value="1"/>
</dbReference>
<comment type="subcellular location">
    <subcellularLocation>
        <location evidence="1">Nucleus</location>
    </subcellularLocation>
</comment>